<evidence type="ECO:0000259" key="7">
    <source>
        <dbReference type="SMART" id="SM01382"/>
    </source>
</evidence>
<dbReference type="InterPro" id="IPR014722">
    <property type="entry name" value="Rib_uL2_dom2"/>
</dbReference>
<protein>
    <recommendedName>
        <fullName evidence="4">Large ribosomal subunit protein uL2</fullName>
    </recommendedName>
    <alternativeName>
        <fullName evidence="5">50S ribosomal protein L2</fullName>
    </alternativeName>
</protein>
<dbReference type="GO" id="GO:0003735">
    <property type="term" value="F:structural constituent of ribosome"/>
    <property type="evidence" value="ECO:0007669"/>
    <property type="project" value="InterPro"/>
</dbReference>
<evidence type="ECO:0000256" key="2">
    <source>
        <dbReference type="ARBA" id="ARBA00022980"/>
    </source>
</evidence>
<dbReference type="GO" id="GO:0002181">
    <property type="term" value="P:cytoplasmic translation"/>
    <property type="evidence" value="ECO:0007669"/>
    <property type="project" value="TreeGrafter"/>
</dbReference>
<organism evidence="9 10">
    <name type="scientific">Candidatus Woesebacteria bacterium GW2011_GWA1_39_21</name>
    <dbReference type="NCBI Taxonomy" id="1618550"/>
    <lineage>
        <taxon>Bacteria</taxon>
        <taxon>Candidatus Woeseibacteriota</taxon>
    </lineage>
</organism>
<dbReference type="Gene3D" id="4.10.950.10">
    <property type="entry name" value="Ribosomal protein L2, domain 3"/>
    <property type="match status" value="1"/>
</dbReference>
<dbReference type="PANTHER" id="PTHR13691:SF5">
    <property type="entry name" value="LARGE RIBOSOMAL SUBUNIT PROTEIN UL2M"/>
    <property type="match status" value="1"/>
</dbReference>
<dbReference type="Proteomes" id="UP000034246">
    <property type="component" value="Unassembled WGS sequence"/>
</dbReference>
<evidence type="ECO:0000256" key="6">
    <source>
        <dbReference type="SAM" id="MobiDB-lite"/>
    </source>
</evidence>
<dbReference type="InterPro" id="IPR005880">
    <property type="entry name" value="Ribosomal_uL2_bac/org-type"/>
</dbReference>
<dbReference type="Gene3D" id="2.30.30.30">
    <property type="match status" value="1"/>
</dbReference>
<evidence type="ECO:0000256" key="4">
    <source>
        <dbReference type="ARBA" id="ARBA00035242"/>
    </source>
</evidence>
<dbReference type="InterPro" id="IPR014726">
    <property type="entry name" value="Ribosomal_uL2_dom3"/>
</dbReference>
<dbReference type="PIRSF" id="PIRSF002158">
    <property type="entry name" value="Ribosomal_L2"/>
    <property type="match status" value="1"/>
</dbReference>
<dbReference type="InterPro" id="IPR022666">
    <property type="entry name" value="Ribosomal_uL2_RNA-bd_dom"/>
</dbReference>
<dbReference type="STRING" id="1618550.UT39_C0005G0015"/>
<dbReference type="InterPro" id="IPR012340">
    <property type="entry name" value="NA-bd_OB-fold"/>
</dbReference>
<dbReference type="GO" id="GO:0015934">
    <property type="term" value="C:large ribosomal subunit"/>
    <property type="evidence" value="ECO:0007669"/>
    <property type="project" value="InterPro"/>
</dbReference>
<proteinExistence type="inferred from homology"/>
<dbReference type="Pfam" id="PF03947">
    <property type="entry name" value="Ribosomal_L2_C"/>
    <property type="match status" value="1"/>
</dbReference>
<evidence type="ECO:0000256" key="3">
    <source>
        <dbReference type="ARBA" id="ARBA00023274"/>
    </source>
</evidence>
<evidence type="ECO:0000259" key="8">
    <source>
        <dbReference type="SMART" id="SM01383"/>
    </source>
</evidence>
<feature type="region of interest" description="Disordered" evidence="6">
    <location>
        <begin position="194"/>
        <end position="229"/>
    </location>
</feature>
<accession>A0A0G0QMG4</accession>
<keyword evidence="3" id="KW-0687">Ribonucleoprotein</keyword>
<dbReference type="Gene3D" id="2.40.50.140">
    <property type="entry name" value="Nucleic acid-binding proteins"/>
    <property type="match status" value="1"/>
</dbReference>
<dbReference type="GO" id="GO:0016740">
    <property type="term" value="F:transferase activity"/>
    <property type="evidence" value="ECO:0007669"/>
    <property type="project" value="InterPro"/>
</dbReference>
<comment type="caution">
    <text evidence="9">The sequence shown here is derived from an EMBL/GenBank/DDBJ whole genome shotgun (WGS) entry which is preliminary data.</text>
</comment>
<dbReference type="FunFam" id="2.30.30.30:FF:000001">
    <property type="entry name" value="50S ribosomal protein L2"/>
    <property type="match status" value="1"/>
</dbReference>
<dbReference type="InterPro" id="IPR022669">
    <property type="entry name" value="Ribosomal_uL2_C"/>
</dbReference>
<dbReference type="InterPro" id="IPR008991">
    <property type="entry name" value="Translation_prot_SH3-like_sf"/>
</dbReference>
<feature type="domain" description="Large ribosomal subunit protein uL2 C-terminal" evidence="7">
    <location>
        <begin position="95"/>
        <end position="224"/>
    </location>
</feature>
<gene>
    <name evidence="9" type="ORF">UT39_C0005G0015</name>
</gene>
<dbReference type="Pfam" id="PF00181">
    <property type="entry name" value="Ribosomal_L2_N"/>
    <property type="match status" value="1"/>
</dbReference>
<dbReference type="SUPFAM" id="SSF50249">
    <property type="entry name" value="Nucleic acid-binding proteins"/>
    <property type="match status" value="1"/>
</dbReference>
<feature type="domain" description="Large ribosomal subunit protein uL2 RNA-binding" evidence="8">
    <location>
        <begin position="13"/>
        <end position="89"/>
    </location>
</feature>
<sequence length="257" mass="28585">MSKRKYILKKKSGRGAKGRISIRHQGGREKRYYRIIDDKRDKREISARVTAIEYDPNRNAMLADLVYSDGEKRYIIAPVGLKVGDKVVSSDSAPVEKGNYLLLEKIPVGTQIHNVEIVPGKGGQMVKGAGSFAVLHGKELDKVLVKLPSGEIRRFRKDCRASIGQVGNMEARNVTLGKAGVRRHMGIRPTVRGVAMHPNAHPHGGGEGRSHIGLKYPKTPWGKKAVGKTRRKRKYSNYLIIQRRKAGKHSNPSKIIS</sequence>
<reference evidence="9 10" key="1">
    <citation type="journal article" date="2015" name="Nature">
        <title>rRNA introns, odd ribosomes, and small enigmatic genomes across a large radiation of phyla.</title>
        <authorList>
            <person name="Brown C.T."/>
            <person name="Hug L.A."/>
            <person name="Thomas B.C."/>
            <person name="Sharon I."/>
            <person name="Castelle C.J."/>
            <person name="Singh A."/>
            <person name="Wilkins M.J."/>
            <person name="Williams K.H."/>
            <person name="Banfield J.F."/>
        </authorList>
    </citation>
    <scope>NUCLEOTIDE SEQUENCE [LARGE SCALE GENOMIC DNA]</scope>
</reference>
<dbReference type="InterPro" id="IPR002171">
    <property type="entry name" value="Ribosomal_uL2"/>
</dbReference>
<keyword evidence="2 9" id="KW-0689">Ribosomal protein</keyword>
<dbReference type="SMART" id="SM01383">
    <property type="entry name" value="Ribosomal_L2"/>
    <property type="match status" value="1"/>
</dbReference>
<name>A0A0G0QMG4_9BACT</name>
<dbReference type="NCBIfam" id="TIGR01171">
    <property type="entry name" value="rplB_bact"/>
    <property type="match status" value="1"/>
</dbReference>
<dbReference type="EMBL" id="LBWP01000005">
    <property type="protein sequence ID" value="KKR11580.1"/>
    <property type="molecule type" value="Genomic_DNA"/>
</dbReference>
<dbReference type="SUPFAM" id="SSF50104">
    <property type="entry name" value="Translation proteins SH3-like domain"/>
    <property type="match status" value="1"/>
</dbReference>
<comment type="similarity">
    <text evidence="1">Belongs to the universal ribosomal protein uL2 family.</text>
</comment>
<evidence type="ECO:0000256" key="1">
    <source>
        <dbReference type="ARBA" id="ARBA00005636"/>
    </source>
</evidence>
<dbReference type="AlphaFoldDB" id="A0A0G0QMG4"/>
<dbReference type="PANTHER" id="PTHR13691">
    <property type="entry name" value="RIBOSOMAL PROTEIN L2"/>
    <property type="match status" value="1"/>
</dbReference>
<dbReference type="GO" id="GO:0003723">
    <property type="term" value="F:RNA binding"/>
    <property type="evidence" value="ECO:0007669"/>
    <property type="project" value="InterPro"/>
</dbReference>
<evidence type="ECO:0000313" key="10">
    <source>
        <dbReference type="Proteomes" id="UP000034246"/>
    </source>
</evidence>
<dbReference type="FunFam" id="4.10.950.10:FF:000001">
    <property type="entry name" value="50S ribosomal protein L2"/>
    <property type="match status" value="1"/>
</dbReference>
<dbReference type="PATRIC" id="fig|1618550.3.peg.394"/>
<evidence type="ECO:0000256" key="5">
    <source>
        <dbReference type="ARBA" id="ARBA00035459"/>
    </source>
</evidence>
<evidence type="ECO:0000313" key="9">
    <source>
        <dbReference type="EMBL" id="KKR11580.1"/>
    </source>
</evidence>
<dbReference type="SMART" id="SM01382">
    <property type="entry name" value="Ribosomal_L2_C"/>
    <property type="match status" value="1"/>
</dbReference>